<dbReference type="EMBL" id="JAPUUL010001315">
    <property type="protein sequence ID" value="KAJ8127740.1"/>
    <property type="molecule type" value="Genomic_DNA"/>
</dbReference>
<evidence type="ECO:0000313" key="1">
    <source>
        <dbReference type="EMBL" id="KAJ8127740.1"/>
    </source>
</evidence>
<gene>
    <name evidence="1" type="ORF">O1611_g5896</name>
</gene>
<name>A0ACC2JJW0_9PEZI</name>
<evidence type="ECO:0000313" key="2">
    <source>
        <dbReference type="Proteomes" id="UP001153332"/>
    </source>
</evidence>
<keyword evidence="2" id="KW-1185">Reference proteome</keyword>
<protein>
    <submittedName>
        <fullName evidence="1">Uncharacterized protein</fullName>
    </submittedName>
</protein>
<dbReference type="Proteomes" id="UP001153332">
    <property type="component" value="Unassembled WGS sequence"/>
</dbReference>
<proteinExistence type="predicted"/>
<sequence>MLSMQGLEKGTIGYQAALELSVADSLQEEQYGFNSLGSKAPVIIEQRQRLLTSKDALRHLDDASIMEQLLKVEERYHDSQALSRNKPQELYSDLFRKLLYPPTRIIDPKDPYGLAAQIHALVRVLAAANAWIDFSRVEWRIRLGQVLWGFPLDDEVSDGASITDGSDAQDRSEERYWLLLQILLACELLTRLDAITEGEDFATHVLKQSDVHKFEKEANTSVRWSLILARSWLENITISKTIATRSGSSTPKGWLTALTSKMNLKHDHMHGAHYTDHTQYLHSTTAEHIYTIKGKYPERQLAGLLHFARKLRWPDFDIATTTVSENATMLTEGTPINTHMSVADTPRPSYFGGGRASASKGKSPGRRRKVDAALHASGWLSKSYMSGLILPGEALPHFLMSTLLENDNEAIERLGPTANLCGGFVYSGKSFWSTACIVGRVLAAGRGSAECMGWVSSDVLPQKLGDGWMNIAAESIRDDVTKIGRKARIWGKTSIERESHVLGDADPSDILPADFIIPHEATYQNRPPSNIRIELKSLDLDTSFSNNNTTPPMDILEPFYESNTASNIRNHTASISFSMFHDAADEDVDLKLSLTNDVYFVTAHPCAASSYVKYLKSPSSPTIQQIDVGGQDFNGKPSTPAHITGHPLHRFYTYTAIHLIDLLTRPASTTLEDLIKGTPTHERSSSVSSRTSFASRPQRVLVIDCITGFAPPRSPDMPSLSRMSSISSSFVLEPTNTPPIQLSTPMVERRPSTARSSTSRFERVDPPAVPETKMQLGTRRRQFGSDLEILVRAFCAQKGWNAIISRRRRACLACAIREAGALGWRVVIRVD</sequence>
<reference evidence="1" key="1">
    <citation type="submission" date="2022-12" db="EMBL/GenBank/DDBJ databases">
        <title>Genome Sequence of Lasiodiplodia mahajangana.</title>
        <authorList>
            <person name="Buettner E."/>
        </authorList>
    </citation>
    <scope>NUCLEOTIDE SEQUENCE</scope>
    <source>
        <strain evidence="1">VT137</strain>
    </source>
</reference>
<organism evidence="1 2">
    <name type="scientific">Lasiodiplodia mahajangana</name>
    <dbReference type="NCBI Taxonomy" id="1108764"/>
    <lineage>
        <taxon>Eukaryota</taxon>
        <taxon>Fungi</taxon>
        <taxon>Dikarya</taxon>
        <taxon>Ascomycota</taxon>
        <taxon>Pezizomycotina</taxon>
        <taxon>Dothideomycetes</taxon>
        <taxon>Dothideomycetes incertae sedis</taxon>
        <taxon>Botryosphaeriales</taxon>
        <taxon>Botryosphaeriaceae</taxon>
        <taxon>Lasiodiplodia</taxon>
    </lineage>
</organism>
<comment type="caution">
    <text evidence="1">The sequence shown here is derived from an EMBL/GenBank/DDBJ whole genome shotgun (WGS) entry which is preliminary data.</text>
</comment>
<accession>A0ACC2JJW0</accession>